<reference evidence="3" key="1">
    <citation type="submission" date="2017-05" db="EMBL/GenBank/DDBJ databases">
        <authorList>
            <person name="Song R."/>
            <person name="Chenine A.L."/>
            <person name="Ruprecht R.M."/>
        </authorList>
    </citation>
    <scope>NUCLEOTIDE SEQUENCE [LARGE SCALE GENOMIC DNA]</scope>
</reference>
<accession>A0A2H1FX90</accession>
<protein>
    <recommendedName>
        <fullName evidence="4">Hydrophobin</fullName>
    </recommendedName>
</protein>
<feature type="signal peptide" evidence="1">
    <location>
        <begin position="1"/>
        <end position="18"/>
    </location>
</feature>
<evidence type="ECO:0000313" key="3">
    <source>
        <dbReference type="Proteomes" id="UP000245764"/>
    </source>
</evidence>
<evidence type="ECO:0008006" key="4">
    <source>
        <dbReference type="Google" id="ProtNLM"/>
    </source>
</evidence>
<evidence type="ECO:0000256" key="1">
    <source>
        <dbReference type="SAM" id="SignalP"/>
    </source>
</evidence>
<sequence>MQPITILLVAAAVSSAFAKTKYFKHLKCQTDPGDTATLCKGVQGAIDDDNPIGCCVPEENANVYDRVYQAYLSRAGAQPAAGGYLIA</sequence>
<proteinExistence type="predicted"/>
<gene>
    <name evidence="2" type="ORF">ZT1E4_G2474</name>
</gene>
<dbReference type="EMBL" id="LT854254">
    <property type="protein sequence ID" value="SMR45856.1"/>
    <property type="molecule type" value="Genomic_DNA"/>
</dbReference>
<evidence type="ECO:0000313" key="2">
    <source>
        <dbReference type="EMBL" id="SMR45856.1"/>
    </source>
</evidence>
<feature type="chain" id="PRO_5013870500" description="Hydrophobin" evidence="1">
    <location>
        <begin position="19"/>
        <end position="87"/>
    </location>
</feature>
<name>A0A2H1FX90_ZYMTR</name>
<dbReference type="Proteomes" id="UP000245764">
    <property type="component" value="Chromosome 2"/>
</dbReference>
<dbReference type="AlphaFoldDB" id="A0A2H1FX90"/>
<keyword evidence="1" id="KW-0732">Signal</keyword>
<organism evidence="2 3">
    <name type="scientific">Zymoseptoria tritici ST99CH_1E4</name>
    <dbReference type="NCBI Taxonomy" id="1276532"/>
    <lineage>
        <taxon>Eukaryota</taxon>
        <taxon>Fungi</taxon>
        <taxon>Dikarya</taxon>
        <taxon>Ascomycota</taxon>
        <taxon>Pezizomycotina</taxon>
        <taxon>Dothideomycetes</taxon>
        <taxon>Dothideomycetidae</taxon>
        <taxon>Mycosphaerellales</taxon>
        <taxon>Mycosphaerellaceae</taxon>
        <taxon>Zymoseptoria</taxon>
    </lineage>
</organism>